<dbReference type="EMBL" id="CP050292">
    <property type="protein sequence ID" value="QND72422.1"/>
    <property type="molecule type" value="Genomic_DNA"/>
</dbReference>
<dbReference type="RefSeq" id="WP_184519018.1">
    <property type="nucleotide sequence ID" value="NZ_CP050292.1"/>
</dbReference>
<protein>
    <recommendedName>
        <fullName evidence="4">Cytochrome c domain-containing protein</fullName>
    </recommendedName>
</protein>
<dbReference type="KEGG" id="trb:HB776_15170"/>
<dbReference type="Proteomes" id="UP000515291">
    <property type="component" value="Chromosome"/>
</dbReference>
<accession>A0A7G6U090</accession>
<reference evidence="3" key="1">
    <citation type="journal article" date="2020" name="Mol. Plant Microbe">
        <title>Rhizobial microsymbionts of the narrowly endemic Oxytropis species growing in Kamchatka are characterized by significant genetic diversity and possess a set of genes that are associated with T3SS and T6SS secretion systems and can affect the development of symbiosis.</title>
        <authorList>
            <person name="Safronova V."/>
            <person name="Guro P."/>
            <person name="Sazanova A."/>
            <person name="Kuznetsova I."/>
            <person name="Belimov A."/>
            <person name="Yakubov V."/>
            <person name="Chirak E."/>
            <person name="Afonin A."/>
            <person name="Gogolev Y."/>
            <person name="Andronov E."/>
            <person name="Tikhonovich I."/>
        </authorList>
    </citation>
    <scope>NUCLEOTIDE SEQUENCE [LARGE SCALE GENOMIC DNA]</scope>
    <source>
        <strain evidence="3">581</strain>
    </source>
</reference>
<gene>
    <name evidence="2" type="ORF">HB776_15170</name>
</gene>
<proteinExistence type="predicted"/>
<feature type="chain" id="PRO_5028875300" description="Cytochrome c domain-containing protein" evidence="1">
    <location>
        <begin position="22"/>
        <end position="504"/>
    </location>
</feature>
<name>A0A7G6U090_9BRAD</name>
<keyword evidence="1" id="KW-0732">Signal</keyword>
<evidence type="ECO:0000256" key="1">
    <source>
        <dbReference type="SAM" id="SignalP"/>
    </source>
</evidence>
<evidence type="ECO:0000313" key="2">
    <source>
        <dbReference type="EMBL" id="QND72422.1"/>
    </source>
</evidence>
<organism evidence="2 3">
    <name type="scientific">Tardiphaga robiniae</name>
    <dbReference type="NCBI Taxonomy" id="943830"/>
    <lineage>
        <taxon>Bacteria</taxon>
        <taxon>Pseudomonadati</taxon>
        <taxon>Pseudomonadota</taxon>
        <taxon>Alphaproteobacteria</taxon>
        <taxon>Hyphomicrobiales</taxon>
        <taxon>Nitrobacteraceae</taxon>
        <taxon>Tardiphaga</taxon>
    </lineage>
</organism>
<sequence>MRLRLSFIAVLLCLVTPVARADEGNGLAITDPGALRALETHSTHGLGLARLLDPARTTPIPSDALFALPAMMPVRAALDDAFARYLADHQKHQPRVRIGVGPGHDVQLFDQAMLTSPDARFVLAGIVNRMDRAYVAPDTCGEIRLIYRLTRTAAGTTPPRLPMTLNLVLRAKDLNDASVTCADLAGRWLDSASFTETGAARADRLLKPDGPLATITAAQIDRIETNLQIAHRPKSDTQEFRTDYLQKVFRFDATAKQFRAAPMENQIDRDRLLADAALGHAFRDWLLAPTNLRTFDRGTVLIPEKFLATSSLSSTPVGFAPSALQPEFGLMAADGKGRGVFSERDVVNALERAISQGGALENIRSPAGFARRLNDITCGGCHQIRGIGGFHFPGPDTLADQSQGTVAASPHFIGDQPRRRDIVMAMRNGKAPDFSRGFSDRPQMRGNNELAGSPLLDGWGATCYRPKQKGVADKSFASWTCAEGLVCQQVGADASSAIGMCFVK</sequence>
<evidence type="ECO:0008006" key="4">
    <source>
        <dbReference type="Google" id="ProtNLM"/>
    </source>
</evidence>
<feature type="signal peptide" evidence="1">
    <location>
        <begin position="1"/>
        <end position="21"/>
    </location>
</feature>
<evidence type="ECO:0000313" key="3">
    <source>
        <dbReference type="Proteomes" id="UP000515291"/>
    </source>
</evidence>
<dbReference type="AlphaFoldDB" id="A0A7G6U090"/>